<sequence length="341" mass="39378">MSLESNIENFYSSVPVIPQGKNYWLIRTLSGNLYETFVERNFVAIGYNEISLEAIHTINRSSINESDKLEDIKSLIVDAYENEKRPGLIASQIYKFTYKLKKGDVVVIPSKDSGYVSFGVITETPLLSIDFTKNDDCDFYRRKSVKWLKHIKRNELEPLLFKMFFSHNTINDITGYGSIIESTLNNYFIKDDEEYVVFNIERNEDISAIDLFQLGFYLLKLTEEFYIKNGLDFDIDDFDVKVNLNSKGKLKFIKKYGKGAFILALITIFINGGGGTISYGDFNLDISSDGLIQKIIDYQNNEFDRKMVEEIKESMDSLQIENPNDALELFRQFSVNKKTEE</sequence>
<gene>
    <name evidence="1" type="ORF">LPB136_08700</name>
</gene>
<dbReference type="AlphaFoldDB" id="A0A1L3JK01"/>
<dbReference type="Proteomes" id="UP000181898">
    <property type="component" value="Chromosome"/>
</dbReference>
<dbReference type="STRING" id="1850252.LPB136_08700"/>
<dbReference type="RefSeq" id="WP_072555953.1">
    <property type="nucleotide sequence ID" value="NZ_CP018155.1"/>
</dbReference>
<evidence type="ECO:0000313" key="1">
    <source>
        <dbReference type="EMBL" id="APG65429.1"/>
    </source>
</evidence>
<dbReference type="KEGG" id="ten:LPB136_08700"/>
<dbReference type="OrthoDB" id="2328079at2"/>
<evidence type="ECO:0000313" key="2">
    <source>
        <dbReference type="Proteomes" id="UP000181898"/>
    </source>
</evidence>
<keyword evidence="2" id="KW-1185">Reference proteome</keyword>
<accession>A0A1L3JK01</accession>
<name>A0A1L3JK01_9FLAO</name>
<reference evidence="1 2" key="1">
    <citation type="submission" date="2016-11" db="EMBL/GenBank/DDBJ databases">
        <title>Tenacibaculum sp. LPB0136, isolated from marine environment.</title>
        <authorList>
            <person name="Kim E."/>
            <person name="Yi H."/>
        </authorList>
    </citation>
    <scope>NUCLEOTIDE SEQUENCE [LARGE SCALE GENOMIC DNA]</scope>
    <source>
        <strain evidence="1 2">LPB0136</strain>
    </source>
</reference>
<protein>
    <submittedName>
        <fullName evidence="1">Uncharacterized protein</fullName>
    </submittedName>
</protein>
<dbReference type="EMBL" id="CP018155">
    <property type="protein sequence ID" value="APG65429.1"/>
    <property type="molecule type" value="Genomic_DNA"/>
</dbReference>
<organism evidence="1 2">
    <name type="scientific">Tenacibaculum todarodis</name>
    <dbReference type="NCBI Taxonomy" id="1850252"/>
    <lineage>
        <taxon>Bacteria</taxon>
        <taxon>Pseudomonadati</taxon>
        <taxon>Bacteroidota</taxon>
        <taxon>Flavobacteriia</taxon>
        <taxon>Flavobacteriales</taxon>
        <taxon>Flavobacteriaceae</taxon>
        <taxon>Tenacibaculum</taxon>
    </lineage>
</organism>
<proteinExistence type="predicted"/>